<keyword evidence="3" id="KW-0998">Cell outer membrane</keyword>
<sequence length="533" mass="59736">MGPRSIVSYPTDGFARRESANRRRSHHGSALALRHFPHPCSPPVSRDPARSEATAGACIMRLRWLWGLLALCALPLLAADLKPQRLPQPGDLASILQKKELRALVVYERGFFFFDKGAQHGILVNQLQGFERWLNQTYLAKEKIKLKIIYIPVRQDKLLDYLTEGRGDLVAANMTVTPTRREQVTFSNPVIAPIEEWVVSQHSLPTFNRITQLSGRRVWVRASSSYYESLRQLNWLFRELGLPPIYIETVPEYLQDGDLLEMVAAGIIPLTVTDSFKGRIWLGMISGLRAHKLIPLRDNGRSAWALRNNSPELLKAVNDYLADAGKRTLYSDMALRRLLARNDQMSNILAPDPLGRLSTIRKVLEQQADKYRLDWLMLAALAYKESGLNANIHSERGAVGIMQLLPSTGGEVGIRGARLASLEGNVEAACRYMRLILDTYFNDPKLDVLNRHLFALAAYNAGPNRVQALRAKAEAAGLDPNVWFGNVEQLVANEVGQGPINYVSTIYKYYVAYRFSLPQLEGKAAAIEAVAQP</sequence>
<dbReference type="SUPFAM" id="SSF53955">
    <property type="entry name" value="Lysozyme-like"/>
    <property type="match status" value="1"/>
</dbReference>
<dbReference type="SMART" id="SM00062">
    <property type="entry name" value="PBPb"/>
    <property type="match status" value="1"/>
</dbReference>
<dbReference type="Proteomes" id="UP000859505">
    <property type="component" value="Unassembled WGS sequence"/>
</dbReference>
<evidence type="ECO:0000313" key="5">
    <source>
        <dbReference type="EMBL" id="HAT6346142.1"/>
    </source>
</evidence>
<dbReference type="InterPro" id="IPR001638">
    <property type="entry name" value="Solute-binding_3/MltF_N"/>
</dbReference>
<organism evidence="5 6">
    <name type="scientific">Aeromonas hydrophila</name>
    <dbReference type="NCBI Taxonomy" id="644"/>
    <lineage>
        <taxon>Bacteria</taxon>
        <taxon>Pseudomonadati</taxon>
        <taxon>Pseudomonadota</taxon>
        <taxon>Gammaproteobacteria</taxon>
        <taxon>Aeromonadales</taxon>
        <taxon>Aeromonadaceae</taxon>
        <taxon>Aeromonas</taxon>
    </lineage>
</organism>
<dbReference type="AlphaFoldDB" id="A0AAD3UDH0"/>
<dbReference type="GO" id="GO:0000270">
    <property type="term" value="P:peptidoglycan metabolic process"/>
    <property type="evidence" value="ECO:0007669"/>
    <property type="project" value="InterPro"/>
</dbReference>
<evidence type="ECO:0000259" key="4">
    <source>
        <dbReference type="SMART" id="SM00062"/>
    </source>
</evidence>
<dbReference type="InterPro" id="IPR008258">
    <property type="entry name" value="Transglycosylase_SLT_dom_1"/>
</dbReference>
<comment type="subcellular location">
    <subcellularLocation>
        <location evidence="1">Cell outer membrane</location>
        <topology evidence="1">Peripheral membrane protein</topology>
    </subcellularLocation>
</comment>
<evidence type="ECO:0000256" key="3">
    <source>
        <dbReference type="ARBA" id="ARBA00023237"/>
    </source>
</evidence>
<dbReference type="GO" id="GO:0008933">
    <property type="term" value="F:peptidoglycan lytic transglycosylase activity"/>
    <property type="evidence" value="ECO:0007669"/>
    <property type="project" value="InterPro"/>
</dbReference>
<accession>A0AAD3UDH0</accession>
<name>A0AAD3UDH0_AERHY</name>
<dbReference type="PANTHER" id="PTHR37423">
    <property type="entry name" value="SOLUBLE LYTIC MUREIN TRANSGLYCOSYLASE-RELATED"/>
    <property type="match status" value="1"/>
</dbReference>
<protein>
    <submittedName>
        <fullName evidence="5">Lytic transglycosylase F</fullName>
    </submittedName>
</protein>
<dbReference type="InterPro" id="IPR023346">
    <property type="entry name" value="Lysozyme-like_dom_sf"/>
</dbReference>
<reference evidence="5" key="2">
    <citation type="submission" date="2020-01" db="EMBL/GenBank/DDBJ databases">
        <authorList>
            <consortium name="NCBI Pathogen Detection Project"/>
        </authorList>
    </citation>
    <scope>NUCLEOTIDE SEQUENCE</scope>
    <source>
        <strain evidence="5">OLC2673_Aeromonas</strain>
    </source>
</reference>
<reference evidence="5" key="1">
    <citation type="journal article" date="2018" name="Genome Biol.">
        <title>SKESA: strategic k-mer extension for scrupulous assemblies.</title>
        <authorList>
            <person name="Souvorov A."/>
            <person name="Agarwala R."/>
            <person name="Lipman D.J."/>
        </authorList>
    </citation>
    <scope>NUCLEOTIDE SEQUENCE</scope>
    <source>
        <strain evidence="5">OLC2673_Aeromonas</strain>
    </source>
</reference>
<dbReference type="Gene3D" id="3.40.190.10">
    <property type="entry name" value="Periplasmic binding protein-like II"/>
    <property type="match status" value="2"/>
</dbReference>
<keyword evidence="3" id="KW-0472">Membrane</keyword>
<comment type="caution">
    <text evidence="5">The sequence shown here is derived from an EMBL/GenBank/DDBJ whole genome shotgun (WGS) entry which is preliminary data.</text>
</comment>
<dbReference type="SUPFAM" id="SSF53850">
    <property type="entry name" value="Periplasmic binding protein-like II"/>
    <property type="match status" value="1"/>
</dbReference>
<dbReference type="GO" id="GO:0009279">
    <property type="term" value="C:cell outer membrane"/>
    <property type="evidence" value="ECO:0007669"/>
    <property type="project" value="UniProtKB-SubCell"/>
</dbReference>
<evidence type="ECO:0000256" key="2">
    <source>
        <dbReference type="ARBA" id="ARBA00007734"/>
    </source>
</evidence>
<proteinExistence type="inferred from homology"/>
<dbReference type="Gene3D" id="1.10.530.10">
    <property type="match status" value="1"/>
</dbReference>
<evidence type="ECO:0000313" key="6">
    <source>
        <dbReference type="Proteomes" id="UP000859505"/>
    </source>
</evidence>
<evidence type="ECO:0000256" key="1">
    <source>
        <dbReference type="ARBA" id="ARBA00004339"/>
    </source>
</evidence>
<dbReference type="PROSITE" id="PS00922">
    <property type="entry name" value="TRANSGLYCOSYLASE"/>
    <property type="match status" value="1"/>
</dbReference>
<dbReference type="CDD" id="cd01009">
    <property type="entry name" value="PBP2_YfhD_N"/>
    <property type="match status" value="1"/>
</dbReference>
<comment type="similarity">
    <text evidence="2">Belongs to the transglycosylase Slt family.</text>
</comment>
<gene>
    <name evidence="5" type="ORF">JAJ28_003940</name>
</gene>
<dbReference type="PANTHER" id="PTHR37423:SF2">
    <property type="entry name" value="MEMBRANE-BOUND LYTIC MUREIN TRANSGLYCOSYLASE C"/>
    <property type="match status" value="1"/>
</dbReference>
<dbReference type="InterPro" id="IPR000189">
    <property type="entry name" value="Transglyc_AS"/>
</dbReference>
<dbReference type="Pfam" id="PF01464">
    <property type="entry name" value="SLT"/>
    <property type="match status" value="1"/>
</dbReference>
<feature type="domain" description="Solute-binding protein family 3/N-terminal" evidence="4">
    <location>
        <begin position="103"/>
        <end position="341"/>
    </location>
</feature>
<dbReference type="EMBL" id="DACTUL010000043">
    <property type="protein sequence ID" value="HAT6346142.1"/>
    <property type="molecule type" value="Genomic_DNA"/>
</dbReference>
<dbReference type="Pfam" id="PF00497">
    <property type="entry name" value="SBP_bac_3"/>
    <property type="match status" value="1"/>
</dbReference>